<feature type="transmembrane region" description="Helical" evidence="6">
    <location>
        <begin position="27"/>
        <end position="47"/>
    </location>
</feature>
<evidence type="ECO:0000313" key="8">
    <source>
        <dbReference type="Proteomes" id="UP000293995"/>
    </source>
</evidence>
<dbReference type="OrthoDB" id="3613552at2"/>
<feature type="transmembrane region" description="Helical" evidence="6">
    <location>
        <begin position="239"/>
        <end position="258"/>
    </location>
</feature>
<protein>
    <submittedName>
        <fullName evidence="7">MFS transporter</fullName>
    </submittedName>
</protein>
<comment type="subcellular location">
    <subcellularLocation>
        <location evidence="1">Cell membrane</location>
        <topology evidence="1">Multi-pass membrane protein</topology>
    </subcellularLocation>
</comment>
<dbReference type="EMBL" id="CP035494">
    <property type="protein sequence ID" value="QAY61821.1"/>
    <property type="molecule type" value="Genomic_DNA"/>
</dbReference>
<evidence type="ECO:0000256" key="4">
    <source>
        <dbReference type="ARBA" id="ARBA00022989"/>
    </source>
</evidence>
<organism evidence="7 8">
    <name type="scientific">Microbacterium protaetiae</name>
    <dbReference type="NCBI Taxonomy" id="2509458"/>
    <lineage>
        <taxon>Bacteria</taxon>
        <taxon>Bacillati</taxon>
        <taxon>Actinomycetota</taxon>
        <taxon>Actinomycetes</taxon>
        <taxon>Micrococcales</taxon>
        <taxon>Microbacteriaceae</taxon>
        <taxon>Microbacterium</taxon>
    </lineage>
</organism>
<feature type="transmembrane region" description="Helical" evidence="6">
    <location>
        <begin position="353"/>
        <end position="373"/>
    </location>
</feature>
<keyword evidence="2" id="KW-1003">Cell membrane</keyword>
<dbReference type="KEGG" id="mprt:ET475_10990"/>
<dbReference type="CDD" id="cd06173">
    <property type="entry name" value="MFS_MefA_like"/>
    <property type="match status" value="1"/>
</dbReference>
<dbReference type="PANTHER" id="PTHR23513">
    <property type="entry name" value="INTEGRAL MEMBRANE EFFLUX PROTEIN-RELATED"/>
    <property type="match status" value="1"/>
</dbReference>
<evidence type="ECO:0000313" key="7">
    <source>
        <dbReference type="EMBL" id="QAY61821.1"/>
    </source>
</evidence>
<feature type="transmembrane region" description="Helical" evidence="6">
    <location>
        <begin position="205"/>
        <end position="227"/>
    </location>
</feature>
<evidence type="ECO:0000256" key="3">
    <source>
        <dbReference type="ARBA" id="ARBA00022692"/>
    </source>
</evidence>
<dbReference type="GO" id="GO:0005886">
    <property type="term" value="C:plasma membrane"/>
    <property type="evidence" value="ECO:0007669"/>
    <property type="project" value="UniProtKB-SubCell"/>
</dbReference>
<keyword evidence="4 6" id="KW-1133">Transmembrane helix</keyword>
<proteinExistence type="predicted"/>
<dbReference type="GO" id="GO:0022857">
    <property type="term" value="F:transmembrane transporter activity"/>
    <property type="evidence" value="ECO:0007669"/>
    <property type="project" value="InterPro"/>
</dbReference>
<feature type="transmembrane region" description="Helical" evidence="6">
    <location>
        <begin position="59"/>
        <end position="80"/>
    </location>
</feature>
<dbReference type="SUPFAM" id="SSF103473">
    <property type="entry name" value="MFS general substrate transporter"/>
    <property type="match status" value="1"/>
</dbReference>
<feature type="transmembrane region" description="Helical" evidence="6">
    <location>
        <begin position="154"/>
        <end position="172"/>
    </location>
</feature>
<name>A0A4V0YDT4_9MICO</name>
<feature type="transmembrane region" description="Helical" evidence="6">
    <location>
        <begin position="86"/>
        <end position="109"/>
    </location>
</feature>
<evidence type="ECO:0000256" key="1">
    <source>
        <dbReference type="ARBA" id="ARBA00004651"/>
    </source>
</evidence>
<dbReference type="AlphaFoldDB" id="A0A4V0YDT4"/>
<evidence type="ECO:0000256" key="2">
    <source>
        <dbReference type="ARBA" id="ARBA00022475"/>
    </source>
</evidence>
<keyword evidence="8" id="KW-1185">Reference proteome</keyword>
<keyword evidence="5 6" id="KW-0472">Membrane</keyword>
<keyword evidence="3 6" id="KW-0812">Transmembrane</keyword>
<accession>A0A4V0YDT4</accession>
<feature type="transmembrane region" description="Helical" evidence="6">
    <location>
        <begin position="270"/>
        <end position="290"/>
    </location>
</feature>
<feature type="transmembrane region" description="Helical" evidence="6">
    <location>
        <begin position="130"/>
        <end position="148"/>
    </location>
</feature>
<dbReference type="InterPro" id="IPR036259">
    <property type="entry name" value="MFS_trans_sf"/>
</dbReference>
<sequence length="388" mass="40074">MRGISDAGDAIWSVALAWTAVQVTTPALAGLVVAAGSVPRALALLFGGVLADRLNARKLMVLFNIVRTIVLVAVAIWCALNVPSVVILLLAALAFGICDAFYEPAAGTISRQMVRKADLPTYGAAMQTSARLGGMFGSAVGGVIVAQIGMSGSASLDAVSFAIVVAFIAIWLRPRFELPRAARESVLRGITSGFRHLRDVPATRTLVIALASLNLAAAPAMGIGVALRATAEGWGAEAVGWFGAFAGVGATVGAAIVMKWRPRREAFAGFWAFSTQGVAIIAVGLGPLWLVIAAGVVIGFGAGFGSVLLGATFAGTTDPSYLGRMGSIISIGDDSLRPLTMALFGILASTTALWVPFVVYGLAITALITVLLSNRQLRTLSLKDPPPE</sequence>
<dbReference type="Pfam" id="PF07690">
    <property type="entry name" value="MFS_1"/>
    <property type="match status" value="1"/>
</dbReference>
<evidence type="ECO:0000256" key="6">
    <source>
        <dbReference type="SAM" id="Phobius"/>
    </source>
</evidence>
<dbReference type="Gene3D" id="1.20.1250.20">
    <property type="entry name" value="MFS general substrate transporter like domains"/>
    <property type="match status" value="1"/>
</dbReference>
<dbReference type="PANTHER" id="PTHR23513:SF11">
    <property type="entry name" value="STAPHYLOFERRIN A TRANSPORTER"/>
    <property type="match status" value="1"/>
</dbReference>
<gene>
    <name evidence="7" type="ORF">ET475_10990</name>
</gene>
<evidence type="ECO:0000256" key="5">
    <source>
        <dbReference type="ARBA" id="ARBA00023136"/>
    </source>
</evidence>
<dbReference type="Proteomes" id="UP000293995">
    <property type="component" value="Chromosome"/>
</dbReference>
<reference evidence="7 8" key="1">
    <citation type="submission" date="2019-01" db="EMBL/GenBank/DDBJ databases">
        <title>Genome sequencing of strain DFW100M-13.</title>
        <authorList>
            <person name="Heo J."/>
            <person name="Kim S.-J."/>
            <person name="Kim J.-S."/>
            <person name="Hong S.-B."/>
            <person name="Kwon S.-W."/>
        </authorList>
    </citation>
    <scope>NUCLEOTIDE SEQUENCE [LARGE SCALE GENOMIC DNA]</scope>
    <source>
        <strain evidence="7 8">DFW100M-13</strain>
    </source>
</reference>
<dbReference type="InterPro" id="IPR011701">
    <property type="entry name" value="MFS"/>
</dbReference>